<dbReference type="Gene3D" id="3.30.920.50">
    <property type="entry name" value="Beta-1,3-glucanase, C-terminal domain"/>
    <property type="match status" value="1"/>
</dbReference>
<name>A0AAE8MVG1_9PEZI</name>
<dbReference type="InterPro" id="IPR042517">
    <property type="entry name" value="Glyco_hydro_64_N_2"/>
</dbReference>
<dbReference type="InterPro" id="IPR037176">
    <property type="entry name" value="Osmotin/thaumatin-like_sf"/>
</dbReference>
<protein>
    <submittedName>
        <fullName evidence="2">Related to beta-1,3-glucanase</fullName>
    </submittedName>
</protein>
<dbReference type="Gene3D" id="2.60.110.10">
    <property type="entry name" value="Thaumatin"/>
    <property type="match status" value="1"/>
</dbReference>
<dbReference type="PANTHER" id="PTHR38165">
    <property type="match status" value="1"/>
</dbReference>
<dbReference type="CDD" id="cd09220">
    <property type="entry name" value="GH64-GluB-like"/>
    <property type="match status" value="1"/>
</dbReference>
<dbReference type="AlphaFoldDB" id="A0AAE8MVG1"/>
<proteinExistence type="predicted"/>
<accession>A0AAE8MVG1</accession>
<dbReference type="InterPro" id="IPR032477">
    <property type="entry name" value="Glyco_hydro_64"/>
</dbReference>
<reference evidence="2" key="1">
    <citation type="submission" date="2018-03" db="EMBL/GenBank/DDBJ databases">
        <authorList>
            <person name="Guldener U."/>
        </authorList>
    </citation>
    <scope>NUCLEOTIDE SEQUENCE</scope>
</reference>
<organism evidence="2 3">
    <name type="scientific">Cephalotrichum gorgonifer</name>
    <dbReference type="NCBI Taxonomy" id="2041049"/>
    <lineage>
        <taxon>Eukaryota</taxon>
        <taxon>Fungi</taxon>
        <taxon>Dikarya</taxon>
        <taxon>Ascomycota</taxon>
        <taxon>Pezizomycotina</taxon>
        <taxon>Sordariomycetes</taxon>
        <taxon>Hypocreomycetidae</taxon>
        <taxon>Microascales</taxon>
        <taxon>Microascaceae</taxon>
        <taxon>Cephalotrichum</taxon>
    </lineage>
</organism>
<keyword evidence="3" id="KW-1185">Reference proteome</keyword>
<comment type="caution">
    <text evidence="2">The sequence shown here is derived from an EMBL/GenBank/DDBJ whole genome shotgun (WGS) entry which is preliminary data.</text>
</comment>
<evidence type="ECO:0000313" key="2">
    <source>
        <dbReference type="EMBL" id="SPO01072.1"/>
    </source>
</evidence>
<dbReference type="Proteomes" id="UP001187682">
    <property type="component" value="Unassembled WGS sequence"/>
</dbReference>
<evidence type="ECO:0000313" key="3">
    <source>
        <dbReference type="Proteomes" id="UP001187682"/>
    </source>
</evidence>
<sequence>MAPQTDPTLNILLKNNTASPTLHVHITGLALESGNAPFLLRSDGKTPYLPPSPPGILTPLPVDCSIALGPPGSTRTVTIPRLAGGRIWYSVDGPLTFLLNPGPAIVEPSVMNPSDPNHGLSWGFAEFTYNDFQLFVNVSYVDFVSIPVSLTLETKAGERMVVEGLPKDGLDRVCAKLREQDARDKAGWGQLVVPRPGGGGNLRALSPNSGMVASGGALFKDYFAAQVDAVWARYAGGRSLTVNTQAGWGDVTGKVVDGKLSFSGAGAFGKPSTGDIFSCSTGPFARGADWTELRGNVAARIAAALNRSTLLANDRQPEGEKVEGYYREAVTNHYSRICHETSIHGRGYAFPYDDVGPANGVDQSGSLWHSEPKLLTLGIGGGL</sequence>
<dbReference type="EMBL" id="ONZQ02000004">
    <property type="protein sequence ID" value="SPO01072.1"/>
    <property type="molecule type" value="Genomic_DNA"/>
</dbReference>
<gene>
    <name evidence="2" type="ORF">DNG_03819</name>
</gene>
<feature type="domain" description="GH64" evidence="1">
    <location>
        <begin position="4"/>
        <end position="368"/>
    </location>
</feature>
<dbReference type="PANTHER" id="PTHR38165:SF1">
    <property type="entry name" value="GLUCANASE B"/>
    <property type="match status" value="1"/>
</dbReference>
<dbReference type="Pfam" id="PF16483">
    <property type="entry name" value="Glyco_hydro_64"/>
    <property type="match status" value="1"/>
</dbReference>
<evidence type="ECO:0000259" key="1">
    <source>
        <dbReference type="PROSITE" id="PS52006"/>
    </source>
</evidence>
<dbReference type="PROSITE" id="PS52006">
    <property type="entry name" value="GH64"/>
    <property type="match status" value="1"/>
</dbReference>
<dbReference type="InterPro" id="IPR037398">
    <property type="entry name" value="Glyco_hydro_64_fam"/>
</dbReference>